<evidence type="ECO:0000256" key="2">
    <source>
        <dbReference type="SAM" id="SignalP"/>
    </source>
</evidence>
<reference evidence="3 4" key="1">
    <citation type="submission" date="2024-03" db="EMBL/GenBank/DDBJ databases">
        <title>Draft genome sequence of Pseudonocardia sp. DW16-2.</title>
        <authorList>
            <person name="Duangmal K."/>
        </authorList>
    </citation>
    <scope>NUCLEOTIDE SEQUENCE [LARGE SCALE GENOMIC DNA]</scope>
    <source>
        <strain evidence="3 4">DW16-2</strain>
    </source>
</reference>
<dbReference type="RefSeq" id="WP_340290514.1">
    <property type="nucleotide sequence ID" value="NZ_JBBJUP010000009.1"/>
</dbReference>
<dbReference type="NCBIfam" id="NF037995">
    <property type="entry name" value="TRAP_S1"/>
    <property type="match status" value="1"/>
</dbReference>
<evidence type="ECO:0000313" key="4">
    <source>
        <dbReference type="Proteomes" id="UP001364211"/>
    </source>
</evidence>
<dbReference type="PROSITE" id="PS51257">
    <property type="entry name" value="PROKAR_LIPOPROTEIN"/>
    <property type="match status" value="1"/>
</dbReference>
<name>A0ABU8T7P8_9PSEU</name>
<evidence type="ECO:0000313" key="3">
    <source>
        <dbReference type="EMBL" id="MEJ8279949.1"/>
    </source>
</evidence>
<dbReference type="Proteomes" id="UP001364211">
    <property type="component" value="Unassembled WGS sequence"/>
</dbReference>
<evidence type="ECO:0000256" key="1">
    <source>
        <dbReference type="ARBA" id="ARBA00022729"/>
    </source>
</evidence>
<sequence length="359" mass="37940">MRTLGNGAGLTACLVAAVALLTACTPAREAPAQGAARTLVVADSYPVTHPASRDGIVYFTDRVRELTGGGLEVEYYPSEQLGKATDYVKLVASRAVDIGVVSPPYLSDKLPLSNVGDLPGLSTDSCTTARAVGELTREGGLLHREEFAPRGLRTLFVGVVPQYELFTNGPVTDPAQLAGLLTRSPGGVVDQTLDTLGATPVSLAGPEVYEAMSRGTVDAMTLPPMSAVPFRLDEVASHATEGAPLGGFTLTFAISEALWQELPQSHRDAMARAGEETSRHLCAVMDEQTEQARSTLEDGGMTFTSLSPAQQQRWQAAVASVRAEWAADMEDRGRPGRAALTAMQTALDRARDGDVEAAR</sequence>
<dbReference type="Pfam" id="PF03480">
    <property type="entry name" value="DctP"/>
    <property type="match status" value="1"/>
</dbReference>
<dbReference type="PANTHER" id="PTHR33376:SF15">
    <property type="entry name" value="BLL6794 PROTEIN"/>
    <property type="match status" value="1"/>
</dbReference>
<accession>A0ABU8T7P8</accession>
<dbReference type="EMBL" id="JBBJUP010000009">
    <property type="protein sequence ID" value="MEJ8279949.1"/>
    <property type="molecule type" value="Genomic_DNA"/>
</dbReference>
<organism evidence="3 4">
    <name type="scientific">Pseudonocardia spirodelae</name>
    <dbReference type="NCBI Taxonomy" id="3133431"/>
    <lineage>
        <taxon>Bacteria</taxon>
        <taxon>Bacillati</taxon>
        <taxon>Actinomycetota</taxon>
        <taxon>Actinomycetes</taxon>
        <taxon>Pseudonocardiales</taxon>
        <taxon>Pseudonocardiaceae</taxon>
        <taxon>Pseudonocardia</taxon>
    </lineage>
</organism>
<feature type="chain" id="PRO_5047181685" evidence="2">
    <location>
        <begin position="30"/>
        <end position="359"/>
    </location>
</feature>
<proteinExistence type="predicted"/>
<dbReference type="InterPro" id="IPR018389">
    <property type="entry name" value="DctP_fam"/>
</dbReference>
<comment type="caution">
    <text evidence="3">The sequence shown here is derived from an EMBL/GenBank/DDBJ whole genome shotgun (WGS) entry which is preliminary data.</text>
</comment>
<protein>
    <submittedName>
        <fullName evidence="3">TRAP transporter substrate-binding protein DctP</fullName>
    </submittedName>
</protein>
<keyword evidence="4" id="KW-1185">Reference proteome</keyword>
<dbReference type="Gene3D" id="3.40.190.170">
    <property type="entry name" value="Bacterial extracellular solute-binding protein, family 7"/>
    <property type="match status" value="1"/>
</dbReference>
<dbReference type="PANTHER" id="PTHR33376">
    <property type="match status" value="1"/>
</dbReference>
<keyword evidence="1 2" id="KW-0732">Signal</keyword>
<feature type="signal peptide" evidence="2">
    <location>
        <begin position="1"/>
        <end position="29"/>
    </location>
</feature>
<dbReference type="InterPro" id="IPR038404">
    <property type="entry name" value="TRAP_DctP_sf"/>
</dbReference>
<gene>
    <name evidence="3" type="primary">dctP</name>
    <name evidence="3" type="ORF">WJX68_13470</name>
</gene>
<dbReference type="CDD" id="cd13601">
    <property type="entry name" value="PBP2_TRAP_DctP1_3_4_like"/>
    <property type="match status" value="1"/>
</dbReference>